<feature type="region of interest" description="Disordered" evidence="1">
    <location>
        <begin position="478"/>
        <end position="565"/>
    </location>
</feature>
<evidence type="ECO:0000313" key="2">
    <source>
        <dbReference type="EMBL" id="KAF3137229.1"/>
    </source>
</evidence>
<comment type="caution">
    <text evidence="2">The sequence shown here is derived from an EMBL/GenBank/DDBJ whole genome shotgun (WGS) entry which is preliminary data.</text>
</comment>
<dbReference type="Proteomes" id="UP000480548">
    <property type="component" value="Unassembled WGS sequence"/>
</dbReference>
<accession>A0A7C8NTK0</accession>
<dbReference type="EMBL" id="WIQZ01000026">
    <property type="protein sequence ID" value="KAF3137229.1"/>
    <property type="molecule type" value="Genomic_DNA"/>
</dbReference>
<evidence type="ECO:0000256" key="1">
    <source>
        <dbReference type="SAM" id="MobiDB-lite"/>
    </source>
</evidence>
<dbReference type="AlphaFoldDB" id="A0A7C8NTK0"/>
<protein>
    <submittedName>
        <fullName evidence="2">Uncharacterized protein</fullName>
    </submittedName>
</protein>
<organism evidence="2 3">
    <name type="scientific">Orbilia oligospora</name>
    <name type="common">Nematode-trapping fungus</name>
    <name type="synonym">Arthrobotrys oligospora</name>
    <dbReference type="NCBI Taxonomy" id="2813651"/>
    <lineage>
        <taxon>Eukaryota</taxon>
        <taxon>Fungi</taxon>
        <taxon>Dikarya</taxon>
        <taxon>Ascomycota</taxon>
        <taxon>Pezizomycotina</taxon>
        <taxon>Orbiliomycetes</taxon>
        <taxon>Orbiliales</taxon>
        <taxon>Orbiliaceae</taxon>
        <taxon>Orbilia</taxon>
    </lineage>
</organism>
<reference evidence="2 3" key="1">
    <citation type="submission" date="2019-06" db="EMBL/GenBank/DDBJ databases">
        <authorList>
            <person name="Palmer J.M."/>
        </authorList>
    </citation>
    <scope>NUCLEOTIDE SEQUENCE [LARGE SCALE GENOMIC DNA]</scope>
    <source>
        <strain evidence="2 3">TWF703</strain>
    </source>
</reference>
<evidence type="ECO:0000313" key="3">
    <source>
        <dbReference type="Proteomes" id="UP000480548"/>
    </source>
</evidence>
<name>A0A7C8NTK0_ORBOL</name>
<sequence length="565" mass="63849">MFERQIRTEIVAVLPANTTTADYGYGPFRQHDKLFPEIPGIVVSSPLWDYNPRKKQFRLCWPGYESSHPDWDSPSICDKSRRDTSALARGLTWIPQNSWEGSVDNLVTLSEYDNRGHAFYKYITVAKLDDGTIMMDFNILGQGGEGLPFEFRDISSEQNPGTKTMSVAGLQSWLYWGRRTTEWERKTFYVCDHPDYGRSVFLANPYTLTTNKRAWGTIPCQVCNLQAQYWFEDKRQRFVRPLAERINNLGRRDYEDPLNISNNFYRVTHRNIPRRVRFVDEDGELEPRWTPRELADRVASEQRGVEYVRPYILLRRQRRRAAQMAAMQMAPVEEQTGVTMDTLTNVDAQSSEQPEQRRQRQSDALFEELIRTIDSLDDTNEAHMAQVPLDDDERAEGDLVVVDVDAQRNALDRTLNSVLGTGNLIVLLGLMRSRNGSLGLGDIHADVLRDLQLRLGNEIGGSDQPGRQRQIGRIQEVAGNSEDGLDDAAGNSEVGPDDAAENTNSNVDRSDGAADQEDPAEPVEAGVASGVNARPSKSTGQRCGNIRPEQRDFREPVEVDFAGSG</sequence>
<gene>
    <name evidence="2" type="ORF">TWF703_005151</name>
</gene>
<proteinExistence type="predicted"/>
<feature type="compositionally biased region" description="Basic and acidic residues" evidence="1">
    <location>
        <begin position="548"/>
        <end position="557"/>
    </location>
</feature>